<organism evidence="4">
    <name type="scientific">marine sediment metagenome</name>
    <dbReference type="NCBI Taxonomy" id="412755"/>
    <lineage>
        <taxon>unclassified sequences</taxon>
        <taxon>metagenomes</taxon>
        <taxon>ecological metagenomes</taxon>
    </lineage>
</organism>
<dbReference type="SUPFAM" id="SSF55469">
    <property type="entry name" value="FMN-dependent nitroreductase-like"/>
    <property type="match status" value="1"/>
</dbReference>
<dbReference type="EMBL" id="LAZR01029413">
    <property type="protein sequence ID" value="KKL59646.1"/>
    <property type="molecule type" value="Genomic_DNA"/>
</dbReference>
<dbReference type="AlphaFoldDB" id="A0A0F9E0M5"/>
<comment type="similarity">
    <text evidence="1">Belongs to the nitroreductase family.</text>
</comment>
<keyword evidence="2" id="KW-0560">Oxidoreductase</keyword>
<dbReference type="InterPro" id="IPR000415">
    <property type="entry name" value="Nitroreductase-like"/>
</dbReference>
<name>A0A0F9E0M5_9ZZZZ</name>
<gene>
    <name evidence="4" type="ORF">LCGC14_2213240</name>
</gene>
<evidence type="ECO:0000256" key="1">
    <source>
        <dbReference type="ARBA" id="ARBA00007118"/>
    </source>
</evidence>
<evidence type="ECO:0000313" key="4">
    <source>
        <dbReference type="EMBL" id="KKL59646.1"/>
    </source>
</evidence>
<dbReference type="InterPro" id="IPR029479">
    <property type="entry name" value="Nitroreductase"/>
</dbReference>
<dbReference type="PANTHER" id="PTHR43673:SF10">
    <property type="entry name" value="NADH DEHYDROGENASE_NAD(P)H NITROREDUCTASE XCC3605-RELATED"/>
    <property type="match status" value="1"/>
</dbReference>
<dbReference type="Pfam" id="PF00881">
    <property type="entry name" value="Nitroreductase"/>
    <property type="match status" value="1"/>
</dbReference>
<evidence type="ECO:0000259" key="3">
    <source>
        <dbReference type="Pfam" id="PF00881"/>
    </source>
</evidence>
<dbReference type="PANTHER" id="PTHR43673">
    <property type="entry name" value="NAD(P)H NITROREDUCTASE YDGI-RELATED"/>
    <property type="match status" value="1"/>
</dbReference>
<reference evidence="4" key="1">
    <citation type="journal article" date="2015" name="Nature">
        <title>Complex archaea that bridge the gap between prokaryotes and eukaryotes.</title>
        <authorList>
            <person name="Spang A."/>
            <person name="Saw J.H."/>
            <person name="Jorgensen S.L."/>
            <person name="Zaremba-Niedzwiedzka K."/>
            <person name="Martijn J."/>
            <person name="Lind A.E."/>
            <person name="van Eijk R."/>
            <person name="Schleper C."/>
            <person name="Guy L."/>
            <person name="Ettema T.J."/>
        </authorList>
    </citation>
    <scope>NUCLEOTIDE SEQUENCE</scope>
</reference>
<accession>A0A0F9E0M5</accession>
<dbReference type="Gene3D" id="3.40.109.10">
    <property type="entry name" value="NADH Oxidase"/>
    <property type="match status" value="1"/>
</dbReference>
<proteinExistence type="inferred from homology"/>
<comment type="caution">
    <text evidence="4">The sequence shown here is derived from an EMBL/GenBank/DDBJ whole genome shotgun (WGS) entry which is preliminary data.</text>
</comment>
<feature type="domain" description="Nitroreductase" evidence="3">
    <location>
        <begin position="7"/>
        <end position="182"/>
    </location>
</feature>
<evidence type="ECO:0000256" key="2">
    <source>
        <dbReference type="ARBA" id="ARBA00023002"/>
    </source>
</evidence>
<dbReference type="GO" id="GO:0016491">
    <property type="term" value="F:oxidoreductase activity"/>
    <property type="evidence" value="ECO:0007669"/>
    <property type="project" value="UniProtKB-KW"/>
</dbReference>
<sequence>MDVKEAIRKRASVRRFRPDPVPDEMIHQMLEAARLAPSGCNAQPWRFKVVTDRRIKLELARAAHRQNFIAKAPSVIVCCADISGYIDRTVSTMQDLGKIGEVADRIVSITCANADEMRKMDSAQIGPVVAFNVAIAVEHMVLRAVELGLGTCWVKLLDEPLIKKIFGWDDNMHVVSLLAVGYPGMEPKQREKLSMEDILL</sequence>
<protein>
    <recommendedName>
        <fullName evidence="3">Nitroreductase domain-containing protein</fullName>
    </recommendedName>
</protein>